<evidence type="ECO:0000256" key="13">
    <source>
        <dbReference type="RuleBase" id="RU003943"/>
    </source>
</evidence>
<keyword evidence="7" id="KW-0862">Zinc</keyword>
<name>A0A0F3MLD4_9RICK</name>
<keyword evidence="16" id="KW-1185">Reference proteome</keyword>
<dbReference type="GO" id="GO:0006829">
    <property type="term" value="P:zinc ion transport"/>
    <property type="evidence" value="ECO:0007669"/>
    <property type="project" value="UniProtKB-KW"/>
</dbReference>
<evidence type="ECO:0000256" key="9">
    <source>
        <dbReference type="ARBA" id="ARBA00022989"/>
    </source>
</evidence>
<dbReference type="OrthoDB" id="7161761at2"/>
<organism evidence="15 16">
    <name type="scientific">Orientia chuto str. Dubai</name>
    <dbReference type="NCBI Taxonomy" id="1359168"/>
    <lineage>
        <taxon>Bacteria</taxon>
        <taxon>Pseudomonadati</taxon>
        <taxon>Pseudomonadota</taxon>
        <taxon>Alphaproteobacteria</taxon>
        <taxon>Rickettsiales</taxon>
        <taxon>Rickettsiaceae</taxon>
        <taxon>Rickettsieae</taxon>
        <taxon>Orientia</taxon>
    </lineage>
</organism>
<comment type="similarity">
    <text evidence="3 13">Belongs to the ABC-3 integral membrane protein family.</text>
</comment>
<keyword evidence="5" id="KW-1003">Cell membrane</keyword>
<evidence type="ECO:0000256" key="5">
    <source>
        <dbReference type="ARBA" id="ARBA00022475"/>
    </source>
</evidence>
<feature type="transmembrane region" description="Helical" evidence="14">
    <location>
        <begin position="165"/>
        <end position="184"/>
    </location>
</feature>
<evidence type="ECO:0000256" key="3">
    <source>
        <dbReference type="ARBA" id="ARBA00008034"/>
    </source>
</evidence>
<dbReference type="InterPro" id="IPR037294">
    <property type="entry name" value="ABC_BtuC-like"/>
</dbReference>
<dbReference type="PANTHER" id="PTHR30477">
    <property type="entry name" value="ABC-TRANSPORTER METAL-BINDING PROTEIN"/>
    <property type="match status" value="1"/>
</dbReference>
<keyword evidence="8" id="KW-0864">Zinc transport</keyword>
<evidence type="ECO:0000256" key="6">
    <source>
        <dbReference type="ARBA" id="ARBA00022692"/>
    </source>
</evidence>
<dbReference type="GO" id="GO:0055085">
    <property type="term" value="P:transmembrane transport"/>
    <property type="evidence" value="ECO:0007669"/>
    <property type="project" value="InterPro"/>
</dbReference>
<evidence type="ECO:0000256" key="1">
    <source>
        <dbReference type="ARBA" id="ARBA00002313"/>
    </source>
</evidence>
<proteinExistence type="inferred from homology"/>
<evidence type="ECO:0000313" key="15">
    <source>
        <dbReference type="EMBL" id="KJV56272.1"/>
    </source>
</evidence>
<dbReference type="Gene3D" id="1.10.3470.10">
    <property type="entry name" value="ABC transporter involved in vitamin B12 uptake, BtuC"/>
    <property type="match status" value="1"/>
</dbReference>
<evidence type="ECO:0000256" key="2">
    <source>
        <dbReference type="ARBA" id="ARBA00004651"/>
    </source>
</evidence>
<evidence type="ECO:0000256" key="10">
    <source>
        <dbReference type="ARBA" id="ARBA00023065"/>
    </source>
</evidence>
<dbReference type="GO" id="GO:0043190">
    <property type="term" value="C:ATP-binding cassette (ABC) transporter complex"/>
    <property type="evidence" value="ECO:0007669"/>
    <property type="project" value="InterPro"/>
</dbReference>
<feature type="transmembrane region" description="Helical" evidence="14">
    <location>
        <begin position="126"/>
        <end position="144"/>
    </location>
</feature>
<evidence type="ECO:0000256" key="7">
    <source>
        <dbReference type="ARBA" id="ARBA00022833"/>
    </source>
</evidence>
<keyword evidence="9 14" id="KW-1133">Transmembrane helix</keyword>
<evidence type="ECO:0000256" key="11">
    <source>
        <dbReference type="ARBA" id="ARBA00023136"/>
    </source>
</evidence>
<feature type="transmembrane region" description="Helical" evidence="14">
    <location>
        <begin position="239"/>
        <end position="261"/>
    </location>
</feature>
<dbReference type="AlphaFoldDB" id="A0A0F3MLD4"/>
<sequence>MTTLIINLIIATVLISILLASLGCVILWQRYTSFSDGLVHSCVLAGSIVTIFNLPTLISAFSVALIYSGAILFFDNKNYNKSTIVFIVSNGMLALSAILATIVPGAPTISSLLFGGEFLLINSSDLIILFILLLIVGVLIYKNFKTIILMSLNKELAMITLERSPKIVEMIFLLILSTVIIITVKIFGSLFLTAWLVIPAATARIISNSAAKMIVYSNLISLVFNLTGVGVSLCFDTPTAATMVFINFLAFTFFFIVFKLLRYKY</sequence>
<dbReference type="RefSeq" id="WP_045797227.1">
    <property type="nucleotide sequence ID" value="NZ_LANP01000011.1"/>
</dbReference>
<comment type="function">
    <text evidence="1">Involved in the high-affinity zinc uptake transport system.</text>
</comment>
<gene>
    <name evidence="15" type="ORF">OCHUTO_0530</name>
</gene>
<reference evidence="15 16" key="1">
    <citation type="submission" date="2015-02" db="EMBL/GenBank/DDBJ databases">
        <title>Genome Sequencing of Rickettsiales.</title>
        <authorList>
            <person name="Daugherty S.C."/>
            <person name="Su Q."/>
            <person name="Abolude K."/>
            <person name="Beier-Sexton M."/>
            <person name="Carlyon J.A."/>
            <person name="Carter R."/>
            <person name="Day N.P."/>
            <person name="Dumler S.J."/>
            <person name="Dyachenko V."/>
            <person name="Godinez A."/>
            <person name="Kurtti T.J."/>
            <person name="Lichay M."/>
            <person name="Mullins K.E."/>
            <person name="Ott S."/>
            <person name="Pappas-Brown V."/>
            <person name="Paris D.H."/>
            <person name="Patel P."/>
            <person name="Richards A.L."/>
            <person name="Sadzewicz L."/>
            <person name="Sears K."/>
            <person name="Seidman D."/>
            <person name="Sengamalay N."/>
            <person name="Stenos J."/>
            <person name="Tallon L.J."/>
            <person name="Vincent G."/>
            <person name="Fraser C.M."/>
            <person name="Munderloh U."/>
            <person name="Dunning-Hotopp J.C."/>
        </authorList>
    </citation>
    <scope>NUCLEOTIDE SEQUENCE [LARGE SCALE GENOMIC DNA]</scope>
    <source>
        <strain evidence="15 16">Fuller</strain>
    </source>
</reference>
<keyword evidence="11 14" id="KW-0472">Membrane</keyword>
<keyword evidence="6 13" id="KW-0812">Transmembrane</keyword>
<keyword evidence="10" id="KW-0406">Ion transport</keyword>
<feature type="transmembrane region" description="Helical" evidence="14">
    <location>
        <begin position="84"/>
        <end position="106"/>
    </location>
</feature>
<feature type="transmembrane region" description="Helical" evidence="14">
    <location>
        <begin position="190"/>
        <end position="207"/>
    </location>
</feature>
<feature type="transmembrane region" description="Helical" evidence="14">
    <location>
        <begin position="7"/>
        <end position="28"/>
    </location>
</feature>
<dbReference type="STRING" id="1359168.OCHUTO_0530"/>
<feature type="transmembrane region" description="Helical" evidence="14">
    <location>
        <begin position="48"/>
        <end position="72"/>
    </location>
</feature>
<dbReference type="GO" id="GO:0010043">
    <property type="term" value="P:response to zinc ion"/>
    <property type="evidence" value="ECO:0007669"/>
    <property type="project" value="TreeGrafter"/>
</dbReference>
<dbReference type="SUPFAM" id="SSF81345">
    <property type="entry name" value="ABC transporter involved in vitamin B12 uptake, BtuC"/>
    <property type="match status" value="1"/>
</dbReference>
<dbReference type="PATRIC" id="fig|1359168.3.peg.112"/>
<dbReference type="InterPro" id="IPR001626">
    <property type="entry name" value="ABC_TroCD"/>
</dbReference>
<dbReference type="PANTHER" id="PTHR30477:SF23">
    <property type="entry name" value="HIGH-AFFINITY ZINC UPTAKE SYSTEM MEMBRANE PROTEIN ZNUB"/>
    <property type="match status" value="1"/>
</dbReference>
<protein>
    <recommendedName>
        <fullName evidence="12">High-affinity zinc uptake system membrane protein ZnuB</fullName>
    </recommendedName>
</protein>
<evidence type="ECO:0000256" key="12">
    <source>
        <dbReference type="ARBA" id="ARBA00040080"/>
    </source>
</evidence>
<dbReference type="Proteomes" id="UP000033616">
    <property type="component" value="Unassembled WGS sequence"/>
</dbReference>
<comment type="caution">
    <text evidence="15">The sequence shown here is derived from an EMBL/GenBank/DDBJ whole genome shotgun (WGS) entry which is preliminary data.</text>
</comment>
<evidence type="ECO:0000256" key="14">
    <source>
        <dbReference type="SAM" id="Phobius"/>
    </source>
</evidence>
<evidence type="ECO:0000256" key="8">
    <source>
        <dbReference type="ARBA" id="ARBA00022906"/>
    </source>
</evidence>
<accession>A0A0F3MLD4</accession>
<feature type="transmembrane region" description="Helical" evidence="14">
    <location>
        <begin position="214"/>
        <end position="233"/>
    </location>
</feature>
<evidence type="ECO:0000256" key="4">
    <source>
        <dbReference type="ARBA" id="ARBA00022448"/>
    </source>
</evidence>
<dbReference type="EMBL" id="LANP01000011">
    <property type="protein sequence ID" value="KJV56272.1"/>
    <property type="molecule type" value="Genomic_DNA"/>
</dbReference>
<evidence type="ECO:0000313" key="16">
    <source>
        <dbReference type="Proteomes" id="UP000033616"/>
    </source>
</evidence>
<dbReference type="Pfam" id="PF00950">
    <property type="entry name" value="ABC-3"/>
    <property type="match status" value="1"/>
</dbReference>
<comment type="subcellular location">
    <subcellularLocation>
        <location evidence="2 13">Cell membrane</location>
        <topology evidence="2 13">Multi-pass membrane protein</topology>
    </subcellularLocation>
</comment>
<keyword evidence="4 13" id="KW-0813">Transport</keyword>